<organism evidence="5 6">
    <name type="scientific">Pichia kluyveri</name>
    <name type="common">Yeast</name>
    <dbReference type="NCBI Taxonomy" id="36015"/>
    <lineage>
        <taxon>Eukaryota</taxon>
        <taxon>Fungi</taxon>
        <taxon>Dikarya</taxon>
        <taxon>Ascomycota</taxon>
        <taxon>Saccharomycotina</taxon>
        <taxon>Pichiomycetes</taxon>
        <taxon>Pichiales</taxon>
        <taxon>Pichiaceae</taxon>
        <taxon>Pichia</taxon>
    </lineage>
</organism>
<keyword evidence="6" id="KW-1185">Reference proteome</keyword>
<accession>A0AAV5R4P7</accession>
<gene>
    <name evidence="5" type="ORF">DAPK24_021640</name>
</gene>
<evidence type="ECO:0000256" key="4">
    <source>
        <dbReference type="SAM" id="MobiDB-lite"/>
    </source>
</evidence>
<dbReference type="Pfam" id="PF00400">
    <property type="entry name" value="WD40"/>
    <property type="match status" value="2"/>
</dbReference>
<feature type="compositionally biased region" description="Polar residues" evidence="4">
    <location>
        <begin position="285"/>
        <end position="294"/>
    </location>
</feature>
<dbReference type="Proteomes" id="UP001378960">
    <property type="component" value="Unassembled WGS sequence"/>
</dbReference>
<dbReference type="PANTHER" id="PTHR14221:SF0">
    <property type="entry name" value="WD REPEAT-CONTAINING PROTEIN 44"/>
    <property type="match status" value="1"/>
</dbReference>
<name>A0AAV5R4P7_PICKL</name>
<evidence type="ECO:0000256" key="3">
    <source>
        <dbReference type="PROSITE-ProRule" id="PRU00221"/>
    </source>
</evidence>
<dbReference type="PRINTS" id="PR00320">
    <property type="entry name" value="GPROTEINBRPT"/>
</dbReference>
<sequence length="844" mass="95132">MDLAANNISMAKDVAVALTPRKTTTLQSVSTLKSNSTSSYRNNDNNDNNGNGNFDLLNASQSQIDETSIEEEFERLSKIDLSYLTLFRKSSKFSSIGFNHFFLSQELKCDDTFTNINGFNNHKNGQTVNNSENVLPGMDKKLNNNTPSITSDETNSLSSDLQRNKSVMTMNTVKSNGTNNTKFSEAHAIYNLSFSLDGKYLASAGADGLIRVWGLITSEMDRREHYNKYDQLNHSNIHSAAKQTSRKSFIDTAFDDTINDITSILNVPEMKASVSRSRRNTLISNESDASSNINHGLDHENESSSANENVYAPVFKTKPVKIFYHDKTINSLDWSKNNFLISSSDDGTVKLWHVDRADCLQTYKFDCVVTCAQFHKLDDRFFVASQWNGRLVLLSILEKEIIFEINLNKSITCIEFSPESDKIFVGCDAGYIFSVILDKKGFKIEDDYQLKKKKSAHRITGIKCYYDNSKSPKSFLSSTPAYKHRTDTAAKSETIKMLITSNDSKCRLINYTGRFLEVKYSGFINKYSSISSSLNEDHTHLISGSEDGWTYIWQIYSDKKNKIDNEKKMLNKAHFDILNLLKDDKSIIDNKYYGSFHSNNNRCNVSIFAPRAASKLLELSNDPLFDLKHKYSYALQEAHVKGSEVDDLTTAIIVTADNSGKIKVFRRDFAHYVRKGLQNKKVQQIIENKLKNTVNNNSNKKVLNRNTLVIPDYEATPMNIRDTMTSVYSDINSRGRGDSGIVKPANKFAVESVNENRGEESDYFNGDHKFNSAQPTRPQVVPQITIDNIHTDANRSSGISASGSVQNIDDELKQLILETPDIGMVHSVEQKQHSRSSSPMGKNL</sequence>
<comment type="caution">
    <text evidence="5">The sequence shown here is derived from an EMBL/GenBank/DDBJ whole genome shotgun (WGS) entry which is preliminary data.</text>
</comment>
<evidence type="ECO:0000256" key="1">
    <source>
        <dbReference type="ARBA" id="ARBA00022574"/>
    </source>
</evidence>
<dbReference type="InterPro" id="IPR020472">
    <property type="entry name" value="WD40_PAC1"/>
</dbReference>
<protein>
    <submittedName>
        <fullName evidence="5">Laf1 protein</fullName>
    </submittedName>
</protein>
<dbReference type="SUPFAM" id="SSF50978">
    <property type="entry name" value="WD40 repeat-like"/>
    <property type="match status" value="1"/>
</dbReference>
<dbReference type="PANTHER" id="PTHR14221">
    <property type="entry name" value="WD REPEAT DOMAIN 44"/>
    <property type="match status" value="1"/>
</dbReference>
<dbReference type="Gene3D" id="2.130.10.10">
    <property type="entry name" value="YVTN repeat-like/Quinoprotein amine dehydrogenase"/>
    <property type="match status" value="2"/>
</dbReference>
<reference evidence="5 6" key="1">
    <citation type="journal article" date="2023" name="Elife">
        <title>Identification of key yeast species and microbe-microbe interactions impacting larval growth of Drosophila in the wild.</title>
        <authorList>
            <person name="Mure A."/>
            <person name="Sugiura Y."/>
            <person name="Maeda R."/>
            <person name="Honda K."/>
            <person name="Sakurai N."/>
            <person name="Takahashi Y."/>
            <person name="Watada M."/>
            <person name="Katoh T."/>
            <person name="Gotoh A."/>
            <person name="Gotoh Y."/>
            <person name="Taniguchi I."/>
            <person name="Nakamura K."/>
            <person name="Hayashi T."/>
            <person name="Katayama T."/>
            <person name="Uemura T."/>
            <person name="Hattori Y."/>
        </authorList>
    </citation>
    <scope>NUCLEOTIDE SEQUENCE [LARGE SCALE GENOMIC DNA]</scope>
    <source>
        <strain evidence="5 6">PK-24</strain>
    </source>
</reference>
<evidence type="ECO:0000313" key="6">
    <source>
        <dbReference type="Proteomes" id="UP001378960"/>
    </source>
</evidence>
<feature type="repeat" description="WD" evidence="3">
    <location>
        <begin position="182"/>
        <end position="223"/>
    </location>
</feature>
<dbReference type="InterPro" id="IPR015943">
    <property type="entry name" value="WD40/YVTN_repeat-like_dom_sf"/>
</dbReference>
<dbReference type="InterPro" id="IPR040324">
    <property type="entry name" value="WDR44/Dgr2"/>
</dbReference>
<keyword evidence="2" id="KW-0677">Repeat</keyword>
<feature type="region of interest" description="Disordered" evidence="4">
    <location>
        <begin position="285"/>
        <end position="305"/>
    </location>
</feature>
<evidence type="ECO:0000256" key="2">
    <source>
        <dbReference type="ARBA" id="ARBA00022737"/>
    </source>
</evidence>
<dbReference type="EMBL" id="BTGB01000002">
    <property type="protein sequence ID" value="GMM45589.1"/>
    <property type="molecule type" value="Genomic_DNA"/>
</dbReference>
<dbReference type="SMART" id="SM00320">
    <property type="entry name" value="WD40"/>
    <property type="match status" value="6"/>
</dbReference>
<feature type="compositionally biased region" description="Low complexity" evidence="4">
    <location>
        <begin position="28"/>
        <end position="53"/>
    </location>
</feature>
<proteinExistence type="predicted"/>
<dbReference type="PROSITE" id="PS50082">
    <property type="entry name" value="WD_REPEATS_2"/>
    <property type="match status" value="2"/>
</dbReference>
<dbReference type="PROSITE" id="PS50294">
    <property type="entry name" value="WD_REPEATS_REGION"/>
    <property type="match status" value="2"/>
</dbReference>
<evidence type="ECO:0000313" key="5">
    <source>
        <dbReference type="EMBL" id="GMM45589.1"/>
    </source>
</evidence>
<keyword evidence="1 3" id="KW-0853">WD repeat</keyword>
<dbReference type="InterPro" id="IPR036322">
    <property type="entry name" value="WD40_repeat_dom_sf"/>
</dbReference>
<dbReference type="AlphaFoldDB" id="A0AAV5R4P7"/>
<feature type="repeat" description="WD" evidence="3">
    <location>
        <begin position="322"/>
        <end position="362"/>
    </location>
</feature>
<dbReference type="InterPro" id="IPR001680">
    <property type="entry name" value="WD40_rpt"/>
</dbReference>
<feature type="region of interest" description="Disordered" evidence="4">
    <location>
        <begin position="27"/>
        <end position="57"/>
    </location>
</feature>